<name>A0AAW1QBP5_9CHLO</name>
<dbReference type="GO" id="GO:0004362">
    <property type="term" value="F:glutathione-disulfide reductase (NADPH) activity"/>
    <property type="evidence" value="ECO:0007669"/>
    <property type="project" value="TreeGrafter"/>
</dbReference>
<dbReference type="InterPro" id="IPR046952">
    <property type="entry name" value="GSHR/TRXR-like"/>
</dbReference>
<dbReference type="Gene3D" id="3.30.390.30">
    <property type="match status" value="1"/>
</dbReference>
<keyword evidence="12" id="KW-1185">Reference proteome</keyword>
<keyword evidence="3 8" id="KW-0285">Flavoprotein</keyword>
<evidence type="ECO:0000256" key="2">
    <source>
        <dbReference type="ARBA" id="ARBA00007532"/>
    </source>
</evidence>
<dbReference type="SUPFAM" id="SSF55424">
    <property type="entry name" value="FAD/NAD-linked reductases, dimerisation (C-terminal) domain"/>
    <property type="match status" value="1"/>
</dbReference>
<dbReference type="GO" id="GO:0050660">
    <property type="term" value="F:flavin adenine dinucleotide binding"/>
    <property type="evidence" value="ECO:0007669"/>
    <property type="project" value="InterPro"/>
</dbReference>
<gene>
    <name evidence="11" type="ORF">WJX74_004317</name>
</gene>
<proteinExistence type="inferred from homology"/>
<dbReference type="InterPro" id="IPR036188">
    <property type="entry name" value="FAD/NAD-bd_sf"/>
</dbReference>
<evidence type="ECO:0000259" key="10">
    <source>
        <dbReference type="Pfam" id="PF07992"/>
    </source>
</evidence>
<keyword evidence="6" id="KW-1015">Disulfide bond</keyword>
<feature type="domain" description="FAD/NAD(P)-binding" evidence="10">
    <location>
        <begin position="122"/>
        <end position="450"/>
    </location>
</feature>
<dbReference type="GO" id="GO:0045454">
    <property type="term" value="P:cell redox homeostasis"/>
    <property type="evidence" value="ECO:0007669"/>
    <property type="project" value="InterPro"/>
</dbReference>
<dbReference type="InterPro" id="IPR016156">
    <property type="entry name" value="FAD/NAD-linked_Rdtase_dimer_sf"/>
</dbReference>
<dbReference type="SUPFAM" id="SSF51905">
    <property type="entry name" value="FAD/NAD(P)-binding domain"/>
    <property type="match status" value="1"/>
</dbReference>
<dbReference type="PANTHER" id="PTHR42737:SF2">
    <property type="entry name" value="GLUTATHIONE REDUCTASE"/>
    <property type="match status" value="1"/>
</dbReference>
<keyword evidence="4 8" id="KW-0274">FAD</keyword>
<dbReference type="EMBL" id="JALJOS010000061">
    <property type="protein sequence ID" value="KAK9818506.1"/>
    <property type="molecule type" value="Genomic_DNA"/>
</dbReference>
<evidence type="ECO:0008006" key="13">
    <source>
        <dbReference type="Google" id="ProtNLM"/>
    </source>
</evidence>
<sequence>MRRLRRQVRRLDFRRWKWERRSRKLAAEPSSQSTSAIKTSNMTSLTAFAFTGPALASSCRHMQSSALPIFSRKPQGLLSLHRWAQSSSPSRLLQGPQQVRQSCSRAAFRIAASSEERHYDFDLFTIGAGTGGVRASRFAANFGAKVAICELPFALVSSETRGGAGGTCVLRGCVPKKLLSIGGEMRETIEAAQEFGWELDSPPRLNWDRLRENKNNELQRLNQIYMKQIETAGIHFIEGRGKLVDAHTVEVNGKKITAKNILIAVGTKSIVPPIEGAEHTITSDHILDLKQAPKKLLVVGGGYIAAEQASIYKNYGAEVHMFYRSEALLAGFDKDCVEHITEQFEMRGIHLSASTSPVKIVKEENGQLTVTAELKSGEKITLDKVDQMLMATGRKPNTLNLGLEEAGVKLGEQKEIVVNDINQSVSTPSVYALGDCAFRKPLTPVARMEGTTFAQHVFGGMKDVKPEYDCIASVVFSSPQLATVGLSEQEALDKHDNIDVFLSSFKPLQNAISKNEGKALMKLVVNADNDQLLGAHMVGPEAAEILLGMSTIVKFGITKSQLDRTVGIHPTSAEEFVTMREPARQFRNKKLQEE</sequence>
<dbReference type="InterPro" id="IPR012999">
    <property type="entry name" value="Pyr_OxRdtase_I_AS"/>
</dbReference>
<dbReference type="GO" id="GO:0034599">
    <property type="term" value="P:cellular response to oxidative stress"/>
    <property type="evidence" value="ECO:0007669"/>
    <property type="project" value="TreeGrafter"/>
</dbReference>
<keyword evidence="7 8" id="KW-0676">Redox-active center</keyword>
<dbReference type="Gene3D" id="3.50.50.60">
    <property type="entry name" value="FAD/NAD(P)-binding domain"/>
    <property type="match status" value="2"/>
</dbReference>
<comment type="similarity">
    <text evidence="2 8">Belongs to the class-I pyridine nucleotide-disulfide oxidoreductase family.</text>
</comment>
<dbReference type="AlphaFoldDB" id="A0AAW1QBP5"/>
<dbReference type="InterPro" id="IPR023753">
    <property type="entry name" value="FAD/NAD-binding_dom"/>
</dbReference>
<dbReference type="Pfam" id="PF07992">
    <property type="entry name" value="Pyr_redox_2"/>
    <property type="match status" value="1"/>
</dbReference>
<comment type="cofactor">
    <cofactor evidence="1">
        <name>FAD</name>
        <dbReference type="ChEBI" id="CHEBI:57692"/>
    </cofactor>
</comment>
<evidence type="ECO:0000256" key="7">
    <source>
        <dbReference type="ARBA" id="ARBA00023284"/>
    </source>
</evidence>
<evidence type="ECO:0000256" key="5">
    <source>
        <dbReference type="ARBA" id="ARBA00023002"/>
    </source>
</evidence>
<dbReference type="PRINTS" id="PR00411">
    <property type="entry name" value="PNDRDTASEI"/>
</dbReference>
<comment type="caution">
    <text evidence="11">The sequence shown here is derived from an EMBL/GenBank/DDBJ whole genome shotgun (WGS) entry which is preliminary data.</text>
</comment>
<dbReference type="GO" id="GO:0005829">
    <property type="term" value="C:cytosol"/>
    <property type="evidence" value="ECO:0007669"/>
    <property type="project" value="TreeGrafter"/>
</dbReference>
<evidence type="ECO:0000256" key="6">
    <source>
        <dbReference type="ARBA" id="ARBA00023157"/>
    </source>
</evidence>
<protein>
    <recommendedName>
        <fullName evidence="13">Glutathione-disulfide reductase</fullName>
    </recommendedName>
</protein>
<dbReference type="InterPro" id="IPR004099">
    <property type="entry name" value="Pyr_nucl-diS_OxRdtase_dimer"/>
</dbReference>
<evidence type="ECO:0000259" key="9">
    <source>
        <dbReference type="Pfam" id="PF02852"/>
    </source>
</evidence>
<accession>A0AAW1QBP5</accession>
<evidence type="ECO:0000256" key="1">
    <source>
        <dbReference type="ARBA" id="ARBA00001974"/>
    </source>
</evidence>
<keyword evidence="5 8" id="KW-0560">Oxidoreductase</keyword>
<evidence type="ECO:0000256" key="3">
    <source>
        <dbReference type="ARBA" id="ARBA00022630"/>
    </source>
</evidence>
<evidence type="ECO:0000256" key="4">
    <source>
        <dbReference type="ARBA" id="ARBA00022827"/>
    </source>
</evidence>
<dbReference type="PRINTS" id="PR00368">
    <property type="entry name" value="FADPNR"/>
</dbReference>
<reference evidence="11 12" key="1">
    <citation type="journal article" date="2024" name="Nat. Commun.">
        <title>Phylogenomics reveals the evolutionary origins of lichenization in chlorophyte algae.</title>
        <authorList>
            <person name="Puginier C."/>
            <person name="Libourel C."/>
            <person name="Otte J."/>
            <person name="Skaloud P."/>
            <person name="Haon M."/>
            <person name="Grisel S."/>
            <person name="Petersen M."/>
            <person name="Berrin J.G."/>
            <person name="Delaux P.M."/>
            <person name="Dal Grande F."/>
            <person name="Keller J."/>
        </authorList>
    </citation>
    <scope>NUCLEOTIDE SEQUENCE [LARGE SCALE GENOMIC DNA]</scope>
    <source>
        <strain evidence="11 12">SAG 2145</strain>
    </source>
</reference>
<feature type="domain" description="Pyridine nucleotide-disulphide oxidoreductase dimerisation" evidence="9">
    <location>
        <begin position="471"/>
        <end position="579"/>
    </location>
</feature>
<dbReference type="Proteomes" id="UP001438707">
    <property type="component" value="Unassembled WGS sequence"/>
</dbReference>
<dbReference type="GO" id="GO:0006749">
    <property type="term" value="P:glutathione metabolic process"/>
    <property type="evidence" value="ECO:0007669"/>
    <property type="project" value="TreeGrafter"/>
</dbReference>
<evidence type="ECO:0000313" key="12">
    <source>
        <dbReference type="Proteomes" id="UP001438707"/>
    </source>
</evidence>
<dbReference type="Pfam" id="PF02852">
    <property type="entry name" value="Pyr_redox_dim"/>
    <property type="match status" value="1"/>
</dbReference>
<evidence type="ECO:0000256" key="8">
    <source>
        <dbReference type="RuleBase" id="RU003691"/>
    </source>
</evidence>
<organism evidence="11 12">
    <name type="scientific">Apatococcus lobatus</name>
    <dbReference type="NCBI Taxonomy" id="904363"/>
    <lineage>
        <taxon>Eukaryota</taxon>
        <taxon>Viridiplantae</taxon>
        <taxon>Chlorophyta</taxon>
        <taxon>core chlorophytes</taxon>
        <taxon>Trebouxiophyceae</taxon>
        <taxon>Chlorellales</taxon>
        <taxon>Chlorellaceae</taxon>
        <taxon>Apatococcus</taxon>
    </lineage>
</organism>
<evidence type="ECO:0000313" key="11">
    <source>
        <dbReference type="EMBL" id="KAK9818506.1"/>
    </source>
</evidence>
<dbReference type="PROSITE" id="PS00076">
    <property type="entry name" value="PYRIDINE_REDOX_1"/>
    <property type="match status" value="1"/>
</dbReference>
<dbReference type="GO" id="GO:0005739">
    <property type="term" value="C:mitochondrion"/>
    <property type="evidence" value="ECO:0007669"/>
    <property type="project" value="TreeGrafter"/>
</dbReference>
<dbReference type="NCBIfam" id="NF004776">
    <property type="entry name" value="PRK06116.1"/>
    <property type="match status" value="1"/>
</dbReference>
<dbReference type="PANTHER" id="PTHR42737">
    <property type="entry name" value="GLUTATHIONE REDUCTASE"/>
    <property type="match status" value="1"/>
</dbReference>